<feature type="transmembrane region" description="Helical" evidence="9">
    <location>
        <begin position="37"/>
        <end position="56"/>
    </location>
</feature>
<gene>
    <name evidence="11" type="ORF">Q8A70_05930</name>
</gene>
<comment type="subcellular location">
    <subcellularLocation>
        <location evidence="1">Cell membrane</location>
        <topology evidence="1">Multi-pass membrane protein</topology>
    </subcellularLocation>
</comment>
<keyword evidence="12" id="KW-1185">Reference proteome</keyword>
<keyword evidence="7 9" id="KW-1133">Transmembrane helix</keyword>
<evidence type="ECO:0000256" key="6">
    <source>
        <dbReference type="ARBA" id="ARBA00022779"/>
    </source>
</evidence>
<proteinExistence type="inferred from homology"/>
<evidence type="ECO:0000313" key="11">
    <source>
        <dbReference type="EMBL" id="MDQ7247193.1"/>
    </source>
</evidence>
<dbReference type="InterPro" id="IPR000540">
    <property type="entry name" value="Flag_MotA_CS"/>
</dbReference>
<dbReference type="PROSITE" id="PS01307">
    <property type="entry name" value="MOTA"/>
    <property type="match status" value="1"/>
</dbReference>
<dbReference type="PANTHER" id="PTHR30433">
    <property type="entry name" value="CHEMOTAXIS PROTEIN MOTA"/>
    <property type="match status" value="1"/>
</dbReference>
<feature type="transmembrane region" description="Helical" evidence="9">
    <location>
        <begin position="68"/>
        <end position="91"/>
    </location>
</feature>
<evidence type="ECO:0000256" key="7">
    <source>
        <dbReference type="ARBA" id="ARBA00022989"/>
    </source>
</evidence>
<dbReference type="EMBL" id="JAUYVI010000002">
    <property type="protein sequence ID" value="MDQ7247193.1"/>
    <property type="molecule type" value="Genomic_DNA"/>
</dbReference>
<organism evidence="11 12">
    <name type="scientific">Dongia sedimenti</name>
    <dbReference type="NCBI Taxonomy" id="3064282"/>
    <lineage>
        <taxon>Bacteria</taxon>
        <taxon>Pseudomonadati</taxon>
        <taxon>Pseudomonadota</taxon>
        <taxon>Alphaproteobacteria</taxon>
        <taxon>Rhodospirillales</taxon>
        <taxon>Dongiaceae</taxon>
        <taxon>Dongia</taxon>
    </lineage>
</organism>
<dbReference type="RefSeq" id="WP_379954597.1">
    <property type="nucleotide sequence ID" value="NZ_JAUYVI010000002.1"/>
</dbReference>
<accession>A0ABU0YKC5</accession>
<evidence type="ECO:0000313" key="12">
    <source>
        <dbReference type="Proteomes" id="UP001230156"/>
    </source>
</evidence>
<evidence type="ECO:0000259" key="10">
    <source>
        <dbReference type="Pfam" id="PF01618"/>
    </source>
</evidence>
<evidence type="ECO:0000256" key="3">
    <source>
        <dbReference type="ARBA" id="ARBA00022448"/>
    </source>
</evidence>
<keyword evidence="8 9" id="KW-0472">Membrane</keyword>
<feature type="transmembrane region" description="Helical" evidence="9">
    <location>
        <begin position="184"/>
        <end position="205"/>
    </location>
</feature>
<comment type="caution">
    <text evidence="11">The sequence shown here is derived from an EMBL/GenBank/DDBJ whole genome shotgun (WGS) entry which is preliminary data.</text>
</comment>
<dbReference type="InterPro" id="IPR047055">
    <property type="entry name" value="MotA-like"/>
</dbReference>
<evidence type="ECO:0000256" key="8">
    <source>
        <dbReference type="ARBA" id="ARBA00023136"/>
    </source>
</evidence>
<comment type="similarity">
    <text evidence="2">Belongs to the MotA family.</text>
</comment>
<evidence type="ECO:0000256" key="2">
    <source>
        <dbReference type="ARBA" id="ARBA00008038"/>
    </source>
</evidence>
<dbReference type="Proteomes" id="UP001230156">
    <property type="component" value="Unassembled WGS sequence"/>
</dbReference>
<evidence type="ECO:0000256" key="5">
    <source>
        <dbReference type="ARBA" id="ARBA00022692"/>
    </source>
</evidence>
<protein>
    <submittedName>
        <fullName evidence="11">MotA/TolQ/ExbB proton channel family protein</fullName>
    </submittedName>
</protein>
<keyword evidence="5 9" id="KW-0812">Transmembrane</keyword>
<dbReference type="PANTHER" id="PTHR30433:SF2">
    <property type="entry name" value="MOTILITY PROTEIN A"/>
    <property type="match status" value="1"/>
</dbReference>
<evidence type="ECO:0000256" key="1">
    <source>
        <dbReference type="ARBA" id="ARBA00004651"/>
    </source>
</evidence>
<keyword evidence="4" id="KW-1003">Cell membrane</keyword>
<feature type="domain" description="MotA/TolQ/ExbB proton channel" evidence="10">
    <location>
        <begin position="144"/>
        <end position="254"/>
    </location>
</feature>
<name>A0ABU0YKC5_9PROT</name>
<dbReference type="InterPro" id="IPR002898">
    <property type="entry name" value="MotA_ExbB_proton_chnl"/>
</dbReference>
<keyword evidence="6" id="KW-0283">Flagellar rotation</keyword>
<keyword evidence="3" id="KW-0813">Transport</keyword>
<feature type="transmembrane region" description="Helical" evidence="9">
    <location>
        <begin position="217"/>
        <end position="240"/>
    </location>
</feature>
<evidence type="ECO:0000256" key="9">
    <source>
        <dbReference type="SAM" id="Phobius"/>
    </source>
</evidence>
<reference evidence="12" key="1">
    <citation type="submission" date="2023-08" db="EMBL/GenBank/DDBJ databases">
        <title>Rhodospirillaceae gen. nov., a novel taxon isolated from the Yangtze River Yuezi River estuary sludge.</title>
        <authorList>
            <person name="Ruan L."/>
        </authorList>
    </citation>
    <scope>NUCLEOTIDE SEQUENCE [LARGE SCALE GENOMIC DNA]</scope>
    <source>
        <strain evidence="12">R-7</strain>
    </source>
</reference>
<dbReference type="Pfam" id="PF01618">
    <property type="entry name" value="MotA_ExbB"/>
    <property type="match status" value="1"/>
</dbReference>
<evidence type="ECO:0000256" key="4">
    <source>
        <dbReference type="ARBA" id="ARBA00022475"/>
    </source>
</evidence>
<sequence length="294" mass="32238">MAEAAGERGENRLEADAFTRRGETPVRISPRQGGIDFATLIGLFGAFALILGAILLEGKSTAFINIPFVNLPAIMLVVFGTFAVTMVSYSVQEVFQAQPIMLRTLFRSGQSPNDAAMRMLQLAERARRRGILQLQSELYGLRPEPFLHRSMTMLVDGIAVEEIERNLTFETHAMMQRHVRSAGILRRAAEVAPAMGLIGTLVGLVQMLGSLNDPESIGPAMAVALLTTLYGALLANVVFLPLASKLERNSATELLINQIYILGSTSIGRQENPRRLELVLNTILPASQRVKYFD</sequence>